<dbReference type="GO" id="GO:0006935">
    <property type="term" value="P:chemotaxis"/>
    <property type="evidence" value="ECO:0007669"/>
    <property type="project" value="InterPro"/>
</dbReference>
<dbReference type="SMART" id="SM00304">
    <property type="entry name" value="HAMP"/>
    <property type="match status" value="1"/>
</dbReference>
<evidence type="ECO:0000256" key="8">
    <source>
        <dbReference type="ARBA" id="ARBA00029447"/>
    </source>
</evidence>
<comment type="subcellular location">
    <subcellularLocation>
        <location evidence="1">Cell inner membrane</location>
        <topology evidence="1">Multi-pass membrane protein</topology>
    </subcellularLocation>
</comment>
<dbReference type="Gene3D" id="3.30.450.20">
    <property type="entry name" value="PAS domain"/>
    <property type="match status" value="1"/>
</dbReference>
<evidence type="ECO:0000256" key="6">
    <source>
        <dbReference type="ARBA" id="ARBA00023136"/>
    </source>
</evidence>
<dbReference type="InterPro" id="IPR033480">
    <property type="entry name" value="sCache_2"/>
</dbReference>
<dbReference type="Pfam" id="PF00015">
    <property type="entry name" value="MCPsignal"/>
    <property type="match status" value="1"/>
</dbReference>
<evidence type="ECO:0000259" key="11">
    <source>
        <dbReference type="PROSITE" id="PS50111"/>
    </source>
</evidence>
<evidence type="ECO:0000259" key="13">
    <source>
        <dbReference type="PROSITE" id="PS50885"/>
    </source>
</evidence>
<keyword evidence="6 10" id="KW-0472">Membrane</keyword>
<dbReference type="PANTHER" id="PTHR32089:SF112">
    <property type="entry name" value="LYSOZYME-LIKE PROTEIN-RELATED"/>
    <property type="match status" value="1"/>
</dbReference>
<evidence type="ECO:0000256" key="5">
    <source>
        <dbReference type="ARBA" id="ARBA00022989"/>
    </source>
</evidence>
<keyword evidence="7 9" id="KW-0807">Transducer</keyword>
<dbReference type="GO" id="GO:0007165">
    <property type="term" value="P:signal transduction"/>
    <property type="evidence" value="ECO:0007669"/>
    <property type="project" value="UniProtKB-KW"/>
</dbReference>
<evidence type="ECO:0000313" key="15">
    <source>
        <dbReference type="Proteomes" id="UP000183900"/>
    </source>
</evidence>
<evidence type="ECO:0000313" key="14">
    <source>
        <dbReference type="EMBL" id="CUA95422.1"/>
    </source>
</evidence>
<keyword evidence="5 10" id="KW-1133">Transmembrane helix</keyword>
<dbReference type="RefSeq" id="WP_055455322.1">
    <property type="nucleotide sequence ID" value="NZ_CYHE01000004.1"/>
</dbReference>
<reference evidence="15" key="1">
    <citation type="submission" date="2015-08" db="EMBL/GenBank/DDBJ databases">
        <authorList>
            <person name="Varghese N."/>
        </authorList>
    </citation>
    <scope>NUCLEOTIDE SEQUENCE [LARGE SCALE GENOMIC DNA]</scope>
    <source>
        <strain evidence="15">DSM 23407</strain>
    </source>
</reference>
<evidence type="ECO:0000256" key="2">
    <source>
        <dbReference type="ARBA" id="ARBA00022475"/>
    </source>
</evidence>
<keyword evidence="3" id="KW-0997">Cell inner membrane</keyword>
<dbReference type="SMART" id="SM00283">
    <property type="entry name" value="MA"/>
    <property type="match status" value="1"/>
</dbReference>
<dbReference type="Gene3D" id="1.10.287.950">
    <property type="entry name" value="Methyl-accepting chemotaxis protein"/>
    <property type="match status" value="1"/>
</dbReference>
<dbReference type="PROSITE" id="PS50192">
    <property type="entry name" value="T_SNARE"/>
    <property type="match status" value="1"/>
</dbReference>
<dbReference type="SUPFAM" id="SSF58104">
    <property type="entry name" value="Methyl-accepting chemotaxis protein (MCP) signaling domain"/>
    <property type="match status" value="1"/>
</dbReference>
<keyword evidence="4 10" id="KW-0812">Transmembrane</keyword>
<evidence type="ECO:0000256" key="10">
    <source>
        <dbReference type="SAM" id="Phobius"/>
    </source>
</evidence>
<keyword evidence="15" id="KW-1185">Reference proteome</keyword>
<evidence type="ECO:0000259" key="12">
    <source>
        <dbReference type="PROSITE" id="PS50192"/>
    </source>
</evidence>
<organism evidence="14 15">
    <name type="scientific">Pannonibacter indicus</name>
    <dbReference type="NCBI Taxonomy" id="466044"/>
    <lineage>
        <taxon>Bacteria</taxon>
        <taxon>Pseudomonadati</taxon>
        <taxon>Pseudomonadota</taxon>
        <taxon>Alphaproteobacteria</taxon>
        <taxon>Hyphomicrobiales</taxon>
        <taxon>Stappiaceae</taxon>
        <taxon>Pannonibacter</taxon>
    </lineage>
</organism>
<dbReference type="AlphaFoldDB" id="A0A0K6HWK7"/>
<keyword evidence="2" id="KW-1003">Cell membrane</keyword>
<dbReference type="PANTHER" id="PTHR32089">
    <property type="entry name" value="METHYL-ACCEPTING CHEMOTAXIS PROTEIN MCPB"/>
    <property type="match status" value="1"/>
</dbReference>
<dbReference type="GO" id="GO:0005886">
    <property type="term" value="C:plasma membrane"/>
    <property type="evidence" value="ECO:0007669"/>
    <property type="project" value="UniProtKB-SubCell"/>
</dbReference>
<dbReference type="Proteomes" id="UP000183900">
    <property type="component" value="Unassembled WGS sequence"/>
</dbReference>
<feature type="domain" description="Methyl-accepting transducer" evidence="11">
    <location>
        <begin position="281"/>
        <end position="542"/>
    </location>
</feature>
<feature type="domain" description="T-SNARE coiled-coil homology" evidence="12">
    <location>
        <begin position="458"/>
        <end position="520"/>
    </location>
</feature>
<evidence type="ECO:0000256" key="9">
    <source>
        <dbReference type="PROSITE-ProRule" id="PRU00284"/>
    </source>
</evidence>
<dbReference type="PROSITE" id="PS50111">
    <property type="entry name" value="CHEMOTAXIS_TRANSDUC_2"/>
    <property type="match status" value="1"/>
</dbReference>
<dbReference type="EMBL" id="CYHE01000004">
    <property type="protein sequence ID" value="CUA95422.1"/>
    <property type="molecule type" value="Genomic_DNA"/>
</dbReference>
<dbReference type="InterPro" id="IPR003660">
    <property type="entry name" value="HAMP_dom"/>
</dbReference>
<comment type="similarity">
    <text evidence="8">Belongs to the methyl-accepting chemotaxis (MCP) protein family.</text>
</comment>
<dbReference type="InterPro" id="IPR000727">
    <property type="entry name" value="T_SNARE_dom"/>
</dbReference>
<dbReference type="CDD" id="cd06225">
    <property type="entry name" value="HAMP"/>
    <property type="match status" value="1"/>
</dbReference>
<dbReference type="PRINTS" id="PR00260">
    <property type="entry name" value="CHEMTRNSDUCR"/>
</dbReference>
<dbReference type="SMART" id="SM01049">
    <property type="entry name" value="Cache_2"/>
    <property type="match status" value="1"/>
</dbReference>
<evidence type="ECO:0000256" key="3">
    <source>
        <dbReference type="ARBA" id="ARBA00022519"/>
    </source>
</evidence>
<feature type="transmembrane region" description="Helical" evidence="10">
    <location>
        <begin position="194"/>
        <end position="216"/>
    </location>
</feature>
<dbReference type="GO" id="GO:0004888">
    <property type="term" value="F:transmembrane signaling receptor activity"/>
    <property type="evidence" value="ECO:0007669"/>
    <property type="project" value="InterPro"/>
</dbReference>
<feature type="domain" description="HAMP" evidence="13">
    <location>
        <begin position="213"/>
        <end position="266"/>
    </location>
</feature>
<dbReference type="PROSITE" id="PS50885">
    <property type="entry name" value="HAMP"/>
    <property type="match status" value="1"/>
</dbReference>
<gene>
    <name evidence="14" type="ORF">Ga0061067_1042</name>
</gene>
<dbReference type="Pfam" id="PF00672">
    <property type="entry name" value="HAMP"/>
    <property type="match status" value="1"/>
</dbReference>
<evidence type="ECO:0000256" key="1">
    <source>
        <dbReference type="ARBA" id="ARBA00004429"/>
    </source>
</evidence>
<dbReference type="Gene3D" id="6.10.340.10">
    <property type="match status" value="1"/>
</dbReference>
<dbReference type="InterPro" id="IPR004089">
    <property type="entry name" value="MCPsignal_dom"/>
</dbReference>
<protein>
    <submittedName>
        <fullName evidence="14">Methyl-accepting chemotaxis sensory transducer with Cache sensor</fullName>
    </submittedName>
</protein>
<dbReference type="Pfam" id="PF17200">
    <property type="entry name" value="sCache_2"/>
    <property type="match status" value="1"/>
</dbReference>
<sequence>MKFGTPTTVSGKLYALAGLFSLCFAAAFAYQLYALGENLNAFKRTEIKSVVEAAQNVALTYQARAAKGEMSESDAQLAARNALRGMRYNSGKDYVFVYDAAGTSLVHPAKPDNEGKNLINSTDGDGKQHIREFVTEAKAKGSAYVAYSWKDPNNVVLPKVSYVSYFEPWDWVLGSGVLLEDINAAYWRTAISSAGLMAVLVLACVTLAVLVARSIARPLRSLSLRMLEIADGNFGSQIEGTGREDEIGDMIRSVNVFRDNGLTRQQLESQSEAGRLREHQRQEAIARLIENFQVESQQALSVVAENTGRLNEAAVALKQIATRTEETSGSAAAASEQATANVQTVASAAEELSASIGEINRQVSQSSIIVGKATSSAAQSNQKVASLDAAAQKIGEVVSLIQAIAEQTNLLALNATIEAARAGEAGKGFAVVAAEVKELANQTSKATEEISSQISAIQASTRETVAVIEEITNIMEEVNGYTGAIAGAVDEQGKATREISANVQEAAQGTRMATENMHHVADGATRTAQTAEDVLQNSGQTAKSTEDLRNRIETFLRAVAAA</sequence>
<dbReference type="InterPro" id="IPR004090">
    <property type="entry name" value="Chemotax_Me-accpt_rcpt"/>
</dbReference>
<evidence type="ECO:0000256" key="4">
    <source>
        <dbReference type="ARBA" id="ARBA00022692"/>
    </source>
</evidence>
<proteinExistence type="inferred from homology"/>
<name>A0A0K6HWK7_9HYPH</name>
<accession>A0A0K6HWK7</accession>
<evidence type="ECO:0000256" key="7">
    <source>
        <dbReference type="ARBA" id="ARBA00023224"/>
    </source>
</evidence>